<reference evidence="2 3" key="1">
    <citation type="submission" date="2017-12" db="EMBL/GenBank/DDBJ databases">
        <authorList>
            <person name="Paulsen S."/>
            <person name="Gram L.K."/>
        </authorList>
    </citation>
    <scope>NUCLEOTIDE SEQUENCE [LARGE SCALE GENOMIC DNA]</scope>
    <source>
        <strain evidence="2 3">S1189</strain>
    </source>
</reference>
<keyword evidence="1" id="KW-0812">Transmembrane</keyword>
<evidence type="ECO:0000256" key="1">
    <source>
        <dbReference type="SAM" id="Phobius"/>
    </source>
</evidence>
<feature type="transmembrane region" description="Helical" evidence="1">
    <location>
        <begin position="115"/>
        <end position="138"/>
    </location>
</feature>
<dbReference type="OrthoDB" id="6293582at2"/>
<organism evidence="2 3">
    <name type="scientific">Pseudoalteromonas phenolica</name>
    <dbReference type="NCBI Taxonomy" id="161398"/>
    <lineage>
        <taxon>Bacteria</taxon>
        <taxon>Pseudomonadati</taxon>
        <taxon>Pseudomonadota</taxon>
        <taxon>Gammaproteobacteria</taxon>
        <taxon>Alteromonadales</taxon>
        <taxon>Pseudoalteromonadaceae</taxon>
        <taxon>Pseudoalteromonas</taxon>
    </lineage>
</organism>
<reference evidence="3" key="2">
    <citation type="submission" date="2019-06" db="EMBL/GenBank/DDBJ databases">
        <title>Co-occurence of chitin degradation, pigmentation and bioactivity in marine Pseudoalteromonas.</title>
        <authorList>
            <person name="Sonnenschein E.C."/>
            <person name="Bech P.K."/>
        </authorList>
    </citation>
    <scope>NUCLEOTIDE SEQUENCE [LARGE SCALE GENOMIC DNA]</scope>
    <source>
        <strain evidence="3">S1189</strain>
    </source>
</reference>
<comment type="caution">
    <text evidence="2">The sequence shown here is derived from an EMBL/GenBank/DDBJ whole genome shotgun (WGS) entry which is preliminary data.</text>
</comment>
<protein>
    <recommendedName>
        <fullName evidence="4">DUF3592 domain-containing protein</fullName>
    </recommendedName>
</protein>
<evidence type="ECO:0008006" key="4">
    <source>
        <dbReference type="Google" id="ProtNLM"/>
    </source>
</evidence>
<evidence type="ECO:0000313" key="3">
    <source>
        <dbReference type="Proteomes" id="UP000307362"/>
    </source>
</evidence>
<keyword evidence="1" id="KW-1133">Transmembrane helix</keyword>
<keyword evidence="1" id="KW-0472">Membrane</keyword>
<gene>
    <name evidence="2" type="ORF">CWB73_15850</name>
</gene>
<proteinExistence type="predicted"/>
<dbReference type="AlphaFoldDB" id="A0A5S3YQI7"/>
<dbReference type="Proteomes" id="UP000307362">
    <property type="component" value="Unassembled WGS sequence"/>
</dbReference>
<accession>A0A5S3YQI7</accession>
<dbReference type="RefSeq" id="WP_138568507.1">
    <property type="nucleotide sequence ID" value="NZ_PNCM01000034.1"/>
</dbReference>
<dbReference type="EMBL" id="PNCM01000034">
    <property type="protein sequence ID" value="TMP78990.1"/>
    <property type="molecule type" value="Genomic_DNA"/>
</dbReference>
<sequence length="139" mass="16115">MIWLSILAALLFFLATYVMWQSNKKQLKKRVWRQVQVDNLVKVKQHKAGPLEMLSESSLLVEFTFNDESYCCQTSFRTDIYNSFKAEEATFILIDPDNPKQCYHNVCQQTKFAKLWVTLSLMLLICLTVIAITAKGLIN</sequence>
<name>A0A5S3YQI7_9GAMM</name>
<evidence type="ECO:0000313" key="2">
    <source>
        <dbReference type="EMBL" id="TMP78990.1"/>
    </source>
</evidence>